<evidence type="ECO:0000256" key="2">
    <source>
        <dbReference type="ARBA" id="ARBA00007886"/>
    </source>
</evidence>
<keyword evidence="5" id="KW-0472">Membrane</keyword>
<evidence type="ECO:0000256" key="3">
    <source>
        <dbReference type="ARBA" id="ARBA00022544"/>
    </source>
</evidence>
<dbReference type="PANTHER" id="PTHR35789:SF1">
    <property type="entry name" value="SPORE GERMINATION PROTEIN B3"/>
    <property type="match status" value="1"/>
</dbReference>
<evidence type="ECO:0000313" key="11">
    <source>
        <dbReference type="Proteomes" id="UP000609346"/>
    </source>
</evidence>
<keyword evidence="6" id="KW-0564">Palmitate</keyword>
<dbReference type="NCBIfam" id="TIGR02887">
    <property type="entry name" value="spore_ger_x_C"/>
    <property type="match status" value="1"/>
</dbReference>
<comment type="subcellular location">
    <subcellularLocation>
        <location evidence="1">Membrane</location>
        <topology evidence="1">Lipid-anchor</topology>
    </subcellularLocation>
</comment>
<keyword evidence="7" id="KW-0449">Lipoprotein</keyword>
<dbReference type="Proteomes" id="UP000609346">
    <property type="component" value="Unassembled WGS sequence"/>
</dbReference>
<dbReference type="InterPro" id="IPR008844">
    <property type="entry name" value="Spore_GerAC-like"/>
</dbReference>
<feature type="domain" description="Spore germination GerAC-like C-terminal" evidence="8">
    <location>
        <begin position="217"/>
        <end position="374"/>
    </location>
</feature>
<keyword evidence="11" id="KW-1185">Reference proteome</keyword>
<dbReference type="EMBL" id="JACXZA010000007">
    <property type="protein sequence ID" value="MBD3921978.1"/>
    <property type="molecule type" value="Genomic_DNA"/>
</dbReference>
<dbReference type="Pfam" id="PF05504">
    <property type="entry name" value="Spore_GerAC"/>
    <property type="match status" value="1"/>
</dbReference>
<protein>
    <submittedName>
        <fullName evidence="10">Ger(X)C family spore germination protein</fullName>
    </submittedName>
</protein>
<dbReference type="InterPro" id="IPR057336">
    <property type="entry name" value="GerAC_N"/>
</dbReference>
<gene>
    <name evidence="10" type="ORF">H8B09_24665</name>
</gene>
<evidence type="ECO:0000313" key="10">
    <source>
        <dbReference type="EMBL" id="MBD3921978.1"/>
    </source>
</evidence>
<evidence type="ECO:0000256" key="1">
    <source>
        <dbReference type="ARBA" id="ARBA00004635"/>
    </source>
</evidence>
<keyword evidence="4" id="KW-0732">Signal</keyword>
<dbReference type="Gene3D" id="3.30.300.210">
    <property type="entry name" value="Nutrient germinant receptor protein C, domain 3"/>
    <property type="match status" value="1"/>
</dbReference>
<organism evidence="10 11">
    <name type="scientific">Paenibacillus terricola</name>
    <dbReference type="NCBI Taxonomy" id="2763503"/>
    <lineage>
        <taxon>Bacteria</taxon>
        <taxon>Bacillati</taxon>
        <taxon>Bacillota</taxon>
        <taxon>Bacilli</taxon>
        <taxon>Bacillales</taxon>
        <taxon>Paenibacillaceae</taxon>
        <taxon>Paenibacillus</taxon>
    </lineage>
</organism>
<dbReference type="RefSeq" id="WP_191206275.1">
    <property type="nucleotide sequence ID" value="NZ_JACXZA010000007.1"/>
</dbReference>
<evidence type="ECO:0000256" key="7">
    <source>
        <dbReference type="ARBA" id="ARBA00023288"/>
    </source>
</evidence>
<evidence type="ECO:0000259" key="8">
    <source>
        <dbReference type="Pfam" id="PF05504"/>
    </source>
</evidence>
<dbReference type="InterPro" id="IPR046953">
    <property type="entry name" value="Spore_GerAC-like_C"/>
</dbReference>
<reference evidence="10 11" key="1">
    <citation type="submission" date="2020-09" db="EMBL/GenBank/DDBJ databases">
        <title>Paenibacillus sp. strain PR3 16S rRNA gene Genome sequencing and assembly.</title>
        <authorList>
            <person name="Kim J."/>
        </authorList>
    </citation>
    <scope>NUCLEOTIDE SEQUENCE [LARGE SCALE GENOMIC DNA]</scope>
    <source>
        <strain evidence="10 11">PR3</strain>
    </source>
</reference>
<comment type="caution">
    <text evidence="10">The sequence shown here is derived from an EMBL/GenBank/DDBJ whole genome shotgun (WGS) entry which is preliminary data.</text>
</comment>
<comment type="similarity">
    <text evidence="2">Belongs to the GerABKC lipoprotein family.</text>
</comment>
<name>A0ABR8N1F0_9BACL</name>
<evidence type="ECO:0000259" key="9">
    <source>
        <dbReference type="Pfam" id="PF25198"/>
    </source>
</evidence>
<dbReference type="InterPro" id="IPR038501">
    <property type="entry name" value="Spore_GerAC_C_sf"/>
</dbReference>
<dbReference type="Pfam" id="PF25198">
    <property type="entry name" value="Spore_GerAC_N"/>
    <property type="match status" value="1"/>
</dbReference>
<feature type="domain" description="Spore germination protein N-terminal" evidence="9">
    <location>
        <begin position="23"/>
        <end position="197"/>
    </location>
</feature>
<evidence type="ECO:0000256" key="4">
    <source>
        <dbReference type="ARBA" id="ARBA00022729"/>
    </source>
</evidence>
<sequence>MGRTIMAIAVLIFLLCETGCSTDIKQIERLNFANAIGIDFQDGEYYIYVQLVSFQSVAKSEGPRQPAKTWVGKGNGKSFEDTFFRIYLTAQERIIWAHVTAIVFSENALKAGLAPVIDSINRYQEFRMTPWVFATRGDVREMLSVNGFYDKSPLSTILHAPIGTYSQSSNIEPMKLFTMVKDMTEPGNTTVIPVLKVNKETWTMTDHKTDPKYEIEGAIFMKNTAFRAYIPLKKLNGLRWMQRGTVRAAVSLPSPEQMLVEVIMESPKAKVTLVNRGGQPQYKIDVRATGYVMYRENNAYPELSELTSETEKVIKEEIRQLYDLGVRKKTDVLNLEHALYVKNNRLWKRAHPIEDYLSSEELLKTIDVHVSITHSNASKNKRVNFPE</sequence>
<accession>A0ABR8N1F0</accession>
<keyword evidence="3" id="KW-0309">Germination</keyword>
<evidence type="ECO:0000256" key="6">
    <source>
        <dbReference type="ARBA" id="ARBA00023139"/>
    </source>
</evidence>
<proteinExistence type="inferred from homology"/>
<dbReference type="PANTHER" id="PTHR35789">
    <property type="entry name" value="SPORE GERMINATION PROTEIN B3"/>
    <property type="match status" value="1"/>
</dbReference>
<evidence type="ECO:0000256" key="5">
    <source>
        <dbReference type="ARBA" id="ARBA00023136"/>
    </source>
</evidence>